<sequence length="113" mass="13249">MESYDTKKLRTAEADTKKGGERAKLAEEMPKKDAEKKARQEEQERVAAIKRKEEMEKERVRKYNHDVLLQFIRHLTQPSLVPPNSFIEAEENPNRKSERCHSVSTLVLQLILF</sequence>
<keyword evidence="3" id="KW-1185">Reference proteome</keyword>
<dbReference type="HOGENOM" id="CLU_2134443_0_0_1"/>
<name>A0A0C3GLW5_PILCF</name>
<dbReference type="EMBL" id="KN832971">
    <property type="protein sequence ID" value="KIM91556.1"/>
    <property type="molecule type" value="Genomic_DNA"/>
</dbReference>
<dbReference type="InParanoid" id="A0A0C3GLW5"/>
<accession>A0A0C3GLW5</accession>
<evidence type="ECO:0000313" key="3">
    <source>
        <dbReference type="Proteomes" id="UP000054166"/>
    </source>
</evidence>
<feature type="region of interest" description="Disordered" evidence="1">
    <location>
        <begin position="1"/>
        <end position="43"/>
    </location>
</feature>
<evidence type="ECO:0000313" key="2">
    <source>
        <dbReference type="EMBL" id="KIM91556.1"/>
    </source>
</evidence>
<reference evidence="3" key="2">
    <citation type="submission" date="2015-01" db="EMBL/GenBank/DDBJ databases">
        <title>Evolutionary Origins and Diversification of the Mycorrhizal Mutualists.</title>
        <authorList>
            <consortium name="DOE Joint Genome Institute"/>
            <consortium name="Mycorrhizal Genomics Consortium"/>
            <person name="Kohler A."/>
            <person name="Kuo A."/>
            <person name="Nagy L.G."/>
            <person name="Floudas D."/>
            <person name="Copeland A."/>
            <person name="Barry K.W."/>
            <person name="Cichocki N."/>
            <person name="Veneault-Fourrey C."/>
            <person name="LaButti K."/>
            <person name="Lindquist E.A."/>
            <person name="Lipzen A."/>
            <person name="Lundell T."/>
            <person name="Morin E."/>
            <person name="Murat C."/>
            <person name="Riley R."/>
            <person name="Ohm R."/>
            <person name="Sun H."/>
            <person name="Tunlid A."/>
            <person name="Henrissat B."/>
            <person name="Grigoriev I.V."/>
            <person name="Hibbett D.S."/>
            <person name="Martin F."/>
        </authorList>
    </citation>
    <scope>NUCLEOTIDE SEQUENCE [LARGE SCALE GENOMIC DNA]</scope>
    <source>
        <strain evidence="3">F 1598</strain>
    </source>
</reference>
<dbReference type="Proteomes" id="UP000054166">
    <property type="component" value="Unassembled WGS sequence"/>
</dbReference>
<evidence type="ECO:0000256" key="1">
    <source>
        <dbReference type="SAM" id="MobiDB-lite"/>
    </source>
</evidence>
<gene>
    <name evidence="2" type="ORF">PILCRDRAFT_132862</name>
</gene>
<protein>
    <submittedName>
        <fullName evidence="2">Uncharacterized protein</fullName>
    </submittedName>
</protein>
<reference evidence="2 3" key="1">
    <citation type="submission" date="2014-04" db="EMBL/GenBank/DDBJ databases">
        <authorList>
            <consortium name="DOE Joint Genome Institute"/>
            <person name="Kuo A."/>
            <person name="Tarkka M."/>
            <person name="Buscot F."/>
            <person name="Kohler A."/>
            <person name="Nagy L.G."/>
            <person name="Floudas D."/>
            <person name="Copeland A."/>
            <person name="Barry K.W."/>
            <person name="Cichocki N."/>
            <person name="Veneault-Fourrey C."/>
            <person name="LaButti K."/>
            <person name="Lindquist E.A."/>
            <person name="Lipzen A."/>
            <person name="Lundell T."/>
            <person name="Morin E."/>
            <person name="Murat C."/>
            <person name="Sun H."/>
            <person name="Tunlid A."/>
            <person name="Henrissat B."/>
            <person name="Grigoriev I.V."/>
            <person name="Hibbett D.S."/>
            <person name="Martin F."/>
            <person name="Nordberg H.P."/>
            <person name="Cantor M.N."/>
            <person name="Hua S.X."/>
        </authorList>
    </citation>
    <scope>NUCLEOTIDE SEQUENCE [LARGE SCALE GENOMIC DNA]</scope>
    <source>
        <strain evidence="2 3">F 1598</strain>
    </source>
</reference>
<proteinExistence type="predicted"/>
<dbReference type="AlphaFoldDB" id="A0A0C3GLW5"/>
<organism evidence="2 3">
    <name type="scientific">Piloderma croceum (strain F 1598)</name>
    <dbReference type="NCBI Taxonomy" id="765440"/>
    <lineage>
        <taxon>Eukaryota</taxon>
        <taxon>Fungi</taxon>
        <taxon>Dikarya</taxon>
        <taxon>Basidiomycota</taxon>
        <taxon>Agaricomycotina</taxon>
        <taxon>Agaricomycetes</taxon>
        <taxon>Agaricomycetidae</taxon>
        <taxon>Atheliales</taxon>
        <taxon>Atheliaceae</taxon>
        <taxon>Piloderma</taxon>
    </lineage>
</organism>